<dbReference type="Gene3D" id="3.30.70.3290">
    <property type="match status" value="1"/>
</dbReference>
<dbReference type="InterPro" id="IPR001031">
    <property type="entry name" value="Thioesterase"/>
</dbReference>
<comment type="catalytic activity">
    <reaction evidence="59">
        <text>3-oxohexadecanoyl-[ACP] + NADPH + H(+) = (3R)-hydroxyhexadecanoyl-[ACP] + NADP(+)</text>
        <dbReference type="Rhea" id="RHEA:41904"/>
        <dbReference type="Rhea" id="RHEA-COMP:9649"/>
        <dbReference type="Rhea" id="RHEA-COMP:9650"/>
        <dbReference type="ChEBI" id="CHEBI:15378"/>
        <dbReference type="ChEBI" id="CHEBI:57783"/>
        <dbReference type="ChEBI" id="CHEBI:58349"/>
        <dbReference type="ChEBI" id="CHEBI:78478"/>
        <dbReference type="ChEBI" id="CHEBI:78480"/>
    </reaction>
    <physiologicalReaction direction="left-to-right" evidence="59">
        <dbReference type="Rhea" id="RHEA:41905"/>
    </physiologicalReaction>
</comment>
<dbReference type="Pfam" id="PF00550">
    <property type="entry name" value="PP-binding"/>
    <property type="match status" value="1"/>
</dbReference>
<comment type="catalytic activity">
    <reaction evidence="49">
        <text>a fatty acyl-[ACP] + malonyl-[ACP] + H(+) = a 3-oxoacyl-[ACP] + holo-[ACP] + CO2</text>
        <dbReference type="Rhea" id="RHEA:22836"/>
        <dbReference type="Rhea" id="RHEA-COMP:9623"/>
        <dbReference type="Rhea" id="RHEA-COMP:9685"/>
        <dbReference type="Rhea" id="RHEA-COMP:9916"/>
        <dbReference type="Rhea" id="RHEA-COMP:14125"/>
        <dbReference type="ChEBI" id="CHEBI:15378"/>
        <dbReference type="ChEBI" id="CHEBI:16526"/>
        <dbReference type="ChEBI" id="CHEBI:64479"/>
        <dbReference type="ChEBI" id="CHEBI:78449"/>
        <dbReference type="ChEBI" id="CHEBI:78776"/>
        <dbReference type="ChEBI" id="CHEBI:138651"/>
        <dbReference type="EC" id="2.3.1.41"/>
    </reaction>
    <physiologicalReaction direction="left-to-right" evidence="49">
        <dbReference type="Rhea" id="RHEA:22837"/>
    </physiologicalReaction>
</comment>
<evidence type="ECO:0000256" key="36">
    <source>
        <dbReference type="ARBA" id="ARBA00047400"/>
    </source>
</evidence>
<comment type="catalytic activity">
    <reaction evidence="43">
        <text>3-oxobutanoyl-[ACP] + NADPH + H(+) = (3R)-hydroxybutanoyl-[ACP] + NADP(+)</text>
        <dbReference type="Rhea" id="RHEA:41804"/>
        <dbReference type="Rhea" id="RHEA-COMP:9625"/>
        <dbReference type="Rhea" id="RHEA-COMP:9626"/>
        <dbReference type="ChEBI" id="CHEBI:15378"/>
        <dbReference type="ChEBI" id="CHEBI:57783"/>
        <dbReference type="ChEBI" id="CHEBI:58349"/>
        <dbReference type="ChEBI" id="CHEBI:78450"/>
        <dbReference type="ChEBI" id="CHEBI:78451"/>
    </reaction>
    <physiologicalReaction direction="left-to-right" evidence="43">
        <dbReference type="Rhea" id="RHEA:41805"/>
    </physiologicalReaction>
</comment>
<evidence type="ECO:0000256" key="6">
    <source>
        <dbReference type="ARBA" id="ARBA00013191"/>
    </source>
</evidence>
<evidence type="ECO:0000256" key="55">
    <source>
        <dbReference type="ARBA" id="ARBA00049019"/>
    </source>
</evidence>
<comment type="catalytic activity">
    <reaction evidence="35">
        <text>hexanoyl-[ACP] + malonyl-[ACP] + H(+) = 3-oxooctanoyl-[ACP] + holo-[ACP] + CO2</text>
        <dbReference type="Rhea" id="RHEA:41836"/>
        <dbReference type="Rhea" id="RHEA-COMP:9623"/>
        <dbReference type="Rhea" id="RHEA-COMP:9632"/>
        <dbReference type="Rhea" id="RHEA-COMP:9633"/>
        <dbReference type="Rhea" id="RHEA-COMP:9685"/>
        <dbReference type="ChEBI" id="CHEBI:15378"/>
        <dbReference type="ChEBI" id="CHEBI:16526"/>
        <dbReference type="ChEBI" id="CHEBI:64479"/>
        <dbReference type="ChEBI" id="CHEBI:78449"/>
        <dbReference type="ChEBI" id="CHEBI:78459"/>
        <dbReference type="ChEBI" id="CHEBI:78460"/>
    </reaction>
    <physiologicalReaction direction="left-to-right" evidence="35">
        <dbReference type="Rhea" id="RHEA:41837"/>
    </physiologicalReaction>
</comment>
<evidence type="ECO:0000256" key="43">
    <source>
        <dbReference type="ARBA" id="ARBA00047953"/>
    </source>
</evidence>
<keyword evidence="21" id="KW-0275">Fatty acid biosynthesis</keyword>
<evidence type="ECO:0000256" key="50">
    <source>
        <dbReference type="ARBA" id="ARBA00048571"/>
    </source>
</evidence>
<dbReference type="SUPFAM" id="SSF55048">
    <property type="entry name" value="Probable ACP-binding domain of malonyl-CoA ACP transacylase"/>
    <property type="match status" value="1"/>
</dbReference>
<evidence type="ECO:0000256" key="32">
    <source>
        <dbReference type="ARBA" id="ARBA00023442"/>
    </source>
</evidence>
<evidence type="ECO:0000256" key="2">
    <source>
        <dbReference type="ARBA" id="ARBA00012004"/>
    </source>
</evidence>
<evidence type="ECO:0000256" key="25">
    <source>
        <dbReference type="ARBA" id="ARBA00023373"/>
    </source>
</evidence>
<dbReference type="PANTHER" id="PTHR43775">
    <property type="entry name" value="FATTY ACID SYNTHASE"/>
    <property type="match status" value="1"/>
</dbReference>
<evidence type="ECO:0000256" key="24">
    <source>
        <dbReference type="ARBA" id="ARBA00023351"/>
    </source>
</evidence>
<keyword evidence="10" id="KW-0597">Phosphoprotein</keyword>
<feature type="region of interest" description="N-terminal hotdog fold" evidence="64">
    <location>
        <begin position="841"/>
        <end position="962"/>
    </location>
</feature>
<comment type="catalytic activity">
    <reaction evidence="47">
        <text>tetradecanoyl-[ACP] + H2O = tetradecanoate + holo-[ACP] + H(+)</text>
        <dbReference type="Rhea" id="RHEA:30123"/>
        <dbReference type="Rhea" id="RHEA-COMP:9648"/>
        <dbReference type="Rhea" id="RHEA-COMP:9685"/>
        <dbReference type="ChEBI" id="CHEBI:15377"/>
        <dbReference type="ChEBI" id="CHEBI:15378"/>
        <dbReference type="ChEBI" id="CHEBI:30807"/>
        <dbReference type="ChEBI" id="CHEBI:64479"/>
        <dbReference type="ChEBI" id="CHEBI:78477"/>
        <dbReference type="EC" id="3.1.2.14"/>
    </reaction>
    <physiologicalReaction direction="left-to-right" evidence="47">
        <dbReference type="Rhea" id="RHEA:30124"/>
    </physiologicalReaction>
</comment>
<comment type="catalytic activity">
    <reaction evidence="29">
        <text>(3R)-hydroxyoctadecanoyl-[ACP] = (2E)-octadecenoyl-[ACP] + H2O</text>
        <dbReference type="Rhea" id="RHEA:41924"/>
        <dbReference type="Rhea" id="RHEA-COMP:9654"/>
        <dbReference type="Rhea" id="RHEA-COMP:9655"/>
        <dbReference type="ChEBI" id="CHEBI:15377"/>
        <dbReference type="ChEBI" id="CHEBI:78488"/>
        <dbReference type="ChEBI" id="CHEBI:78489"/>
    </reaction>
    <physiologicalReaction direction="left-to-right" evidence="29">
        <dbReference type="Rhea" id="RHEA:41925"/>
    </physiologicalReaction>
</comment>
<dbReference type="InterPro" id="IPR049391">
    <property type="entry name" value="FAS_pseudo-KR"/>
</dbReference>
<evidence type="ECO:0000256" key="45">
    <source>
        <dbReference type="ARBA" id="ARBA00048051"/>
    </source>
</evidence>
<dbReference type="CDD" id="cd05195">
    <property type="entry name" value="enoyl_red"/>
    <property type="match status" value="1"/>
</dbReference>
<dbReference type="InterPro" id="IPR014043">
    <property type="entry name" value="Acyl_transferase_dom"/>
</dbReference>
<evidence type="ECO:0000256" key="41">
    <source>
        <dbReference type="ARBA" id="ARBA00047810"/>
    </source>
</evidence>
<keyword evidence="69" id="KW-1185">Reference proteome</keyword>
<keyword evidence="9" id="KW-0444">Lipid biosynthesis</keyword>
<dbReference type="GO" id="GO:0004312">
    <property type="term" value="F:fatty acid synthase activity"/>
    <property type="evidence" value="ECO:0007669"/>
    <property type="project" value="UniProtKB-EC"/>
</dbReference>
<comment type="catalytic activity">
    <reaction evidence="63">
        <text>octanoyl-[ACP] + malonyl-[ACP] + H(+) = 3-oxodecanoyl-[ACP] + holo-[ACP] + CO2</text>
        <dbReference type="Rhea" id="RHEA:41852"/>
        <dbReference type="Rhea" id="RHEA-COMP:9623"/>
        <dbReference type="Rhea" id="RHEA-COMP:9636"/>
        <dbReference type="Rhea" id="RHEA-COMP:9637"/>
        <dbReference type="Rhea" id="RHEA-COMP:9685"/>
        <dbReference type="ChEBI" id="CHEBI:15378"/>
        <dbReference type="ChEBI" id="CHEBI:16526"/>
        <dbReference type="ChEBI" id="CHEBI:64479"/>
        <dbReference type="ChEBI" id="CHEBI:78449"/>
        <dbReference type="ChEBI" id="CHEBI:78463"/>
        <dbReference type="ChEBI" id="CHEBI:78464"/>
    </reaction>
    <physiologicalReaction direction="left-to-right" evidence="63">
        <dbReference type="Rhea" id="RHEA:41853"/>
    </physiologicalReaction>
</comment>
<comment type="catalytic activity">
    <reaction evidence="45">
        <text>hexadecanoyl-[ACP] + malonyl-[ACP] + H(+) = 3-oxooctadecanoyl-[ACP] + holo-[ACP] + CO2</text>
        <dbReference type="Rhea" id="RHEA:41916"/>
        <dbReference type="Rhea" id="RHEA-COMP:9623"/>
        <dbReference type="Rhea" id="RHEA-COMP:9652"/>
        <dbReference type="Rhea" id="RHEA-COMP:9653"/>
        <dbReference type="Rhea" id="RHEA-COMP:9685"/>
        <dbReference type="ChEBI" id="CHEBI:15378"/>
        <dbReference type="ChEBI" id="CHEBI:16526"/>
        <dbReference type="ChEBI" id="CHEBI:64479"/>
        <dbReference type="ChEBI" id="CHEBI:78449"/>
        <dbReference type="ChEBI" id="CHEBI:78483"/>
        <dbReference type="ChEBI" id="CHEBI:78487"/>
    </reaction>
    <physiologicalReaction direction="left-to-right" evidence="45">
        <dbReference type="Rhea" id="RHEA:41917"/>
    </physiologicalReaction>
</comment>
<evidence type="ECO:0000256" key="52">
    <source>
        <dbReference type="ARBA" id="ARBA00048691"/>
    </source>
</evidence>
<evidence type="ECO:0000256" key="1">
    <source>
        <dbReference type="ARBA" id="ARBA00005189"/>
    </source>
</evidence>
<evidence type="ECO:0000256" key="17">
    <source>
        <dbReference type="ARBA" id="ARBA00022990"/>
    </source>
</evidence>
<protein>
    <recommendedName>
        <fullName evidence="7">Fatty acid synthase</fullName>
        <ecNumber evidence="5">1.1.1.100</ecNumber>
        <ecNumber evidence="2">1.3.1.39</ecNumber>
        <ecNumber evidence="6">2.3.1.41</ecNumber>
        <ecNumber evidence="4">2.3.1.85</ecNumber>
        <ecNumber evidence="3">3.1.2.14</ecNumber>
    </recommendedName>
</protein>
<evidence type="ECO:0000256" key="11">
    <source>
        <dbReference type="ARBA" id="ARBA00022679"/>
    </source>
</evidence>
<comment type="catalytic activity">
    <reaction evidence="24">
        <text>(3R)-hydroxydodecanoyl-[ACP] = (2E)-dodecenoyl-[ACP] + H2O</text>
        <dbReference type="Rhea" id="RHEA:41876"/>
        <dbReference type="Rhea" id="RHEA-COMP:9642"/>
        <dbReference type="Rhea" id="RHEA-COMP:9643"/>
        <dbReference type="ChEBI" id="CHEBI:15377"/>
        <dbReference type="ChEBI" id="CHEBI:78470"/>
        <dbReference type="ChEBI" id="CHEBI:78472"/>
    </reaction>
    <physiologicalReaction direction="left-to-right" evidence="24">
        <dbReference type="Rhea" id="RHEA:41877"/>
    </physiologicalReaction>
</comment>
<comment type="catalytic activity">
    <reaction evidence="28">
        <text>(3R)-hydroxytetradecanoyl-[ACP] = (2E)-tetradecenoyl-[ACP] + H2O</text>
        <dbReference type="Rhea" id="RHEA:41892"/>
        <dbReference type="Rhea" id="RHEA-COMP:9646"/>
        <dbReference type="Rhea" id="RHEA-COMP:9647"/>
        <dbReference type="ChEBI" id="CHEBI:15377"/>
        <dbReference type="ChEBI" id="CHEBI:78474"/>
        <dbReference type="ChEBI" id="CHEBI:78475"/>
    </reaction>
    <physiologicalReaction direction="left-to-right" evidence="28">
        <dbReference type="Rhea" id="RHEA:41893"/>
    </physiologicalReaction>
</comment>
<dbReference type="SUPFAM" id="SSF53474">
    <property type="entry name" value="alpha/beta-Hydrolases"/>
    <property type="match status" value="1"/>
</dbReference>
<dbReference type="InterPro" id="IPR057326">
    <property type="entry name" value="KR_dom"/>
</dbReference>
<comment type="pathway">
    <text evidence="1">Lipid metabolism.</text>
</comment>
<dbReference type="GO" id="GO:0004313">
    <property type="term" value="F:[acyl-carrier-protein] S-acetyltransferase activity"/>
    <property type="evidence" value="ECO:0007669"/>
    <property type="project" value="UniProtKB-EC"/>
</dbReference>
<evidence type="ECO:0000256" key="23">
    <source>
        <dbReference type="ARBA" id="ARBA00023332"/>
    </source>
</evidence>
<keyword evidence="11" id="KW-0808">Transferase</keyword>
<evidence type="ECO:0000256" key="40">
    <source>
        <dbReference type="ARBA" id="ARBA00047578"/>
    </source>
</evidence>
<evidence type="ECO:0000256" key="13">
    <source>
        <dbReference type="ARBA" id="ARBA00022801"/>
    </source>
</evidence>
<evidence type="ECO:0000256" key="15">
    <source>
        <dbReference type="ARBA" id="ARBA00022857"/>
    </source>
</evidence>
<comment type="catalytic activity">
    <reaction evidence="52">
        <text>holo-[ACP] + acetyl-CoA = acetyl-[ACP] + CoA</text>
        <dbReference type="Rhea" id="RHEA:41788"/>
        <dbReference type="Rhea" id="RHEA-COMP:9621"/>
        <dbReference type="Rhea" id="RHEA-COMP:9685"/>
        <dbReference type="ChEBI" id="CHEBI:57287"/>
        <dbReference type="ChEBI" id="CHEBI:57288"/>
        <dbReference type="ChEBI" id="CHEBI:64479"/>
        <dbReference type="ChEBI" id="CHEBI:78446"/>
        <dbReference type="EC" id="2.3.1.38"/>
    </reaction>
    <physiologicalReaction direction="left-to-right" evidence="52">
        <dbReference type="Rhea" id="RHEA:41789"/>
    </physiologicalReaction>
</comment>
<reference evidence="68" key="1">
    <citation type="submission" date="2022-01" db="EMBL/GenBank/DDBJ databases">
        <authorList>
            <person name="King R."/>
        </authorList>
    </citation>
    <scope>NUCLEOTIDE SEQUENCE</scope>
</reference>
<dbReference type="InterPro" id="IPR013149">
    <property type="entry name" value="ADH-like_C"/>
</dbReference>
<dbReference type="InterPro" id="IPR016036">
    <property type="entry name" value="Malonyl_transacylase_ACP-bd"/>
</dbReference>
<evidence type="ECO:0000256" key="37">
    <source>
        <dbReference type="ARBA" id="ARBA00047440"/>
    </source>
</evidence>
<dbReference type="Proteomes" id="UP001153709">
    <property type="component" value="Chromosome 1"/>
</dbReference>
<feature type="domain" description="Ketosynthase family 3 (KS3)" evidence="66">
    <location>
        <begin position="7"/>
        <end position="411"/>
    </location>
</feature>
<dbReference type="Pfam" id="PF00698">
    <property type="entry name" value="Acyl_transf_1"/>
    <property type="match status" value="1"/>
</dbReference>
<dbReference type="Pfam" id="PF21089">
    <property type="entry name" value="PKS_DH_N"/>
    <property type="match status" value="1"/>
</dbReference>
<dbReference type="CDD" id="cd00833">
    <property type="entry name" value="PKS"/>
    <property type="match status" value="1"/>
</dbReference>
<keyword evidence="19" id="KW-0520">NAD</keyword>
<comment type="catalytic activity">
    <reaction evidence="46">
        <text>(2E)-dodecenoyl-[ACP] + NADPH + H(+) = dodecanoyl-[ACP] + NADP(+)</text>
        <dbReference type="Rhea" id="RHEA:41880"/>
        <dbReference type="Rhea" id="RHEA-COMP:9643"/>
        <dbReference type="Rhea" id="RHEA-COMP:9644"/>
        <dbReference type="ChEBI" id="CHEBI:15378"/>
        <dbReference type="ChEBI" id="CHEBI:57783"/>
        <dbReference type="ChEBI" id="CHEBI:58349"/>
        <dbReference type="ChEBI" id="CHEBI:65264"/>
        <dbReference type="ChEBI" id="CHEBI:78472"/>
    </reaction>
    <physiologicalReaction direction="left-to-right" evidence="46">
        <dbReference type="Rhea" id="RHEA:41881"/>
    </physiologicalReaction>
</comment>
<keyword evidence="18" id="KW-0560">Oxidoreductase</keyword>
<keyword evidence="13" id="KW-0378">Hydrolase</keyword>
<evidence type="ECO:0000256" key="54">
    <source>
        <dbReference type="ARBA" id="ARBA00048935"/>
    </source>
</evidence>
<evidence type="ECO:0000256" key="10">
    <source>
        <dbReference type="ARBA" id="ARBA00022553"/>
    </source>
</evidence>
<evidence type="ECO:0000256" key="20">
    <source>
        <dbReference type="ARBA" id="ARBA00023098"/>
    </source>
</evidence>
<evidence type="ECO:0000256" key="49">
    <source>
        <dbReference type="ARBA" id="ARBA00048506"/>
    </source>
</evidence>
<comment type="catalytic activity">
    <reaction evidence="44">
        <text>acetyl-[ACP] + malonyl-[ACP] + H(+) = 3-oxobutanoyl-[ACP] + holo-[ACP] + CO2</text>
        <dbReference type="Rhea" id="RHEA:41800"/>
        <dbReference type="Rhea" id="RHEA-COMP:9621"/>
        <dbReference type="Rhea" id="RHEA-COMP:9623"/>
        <dbReference type="Rhea" id="RHEA-COMP:9625"/>
        <dbReference type="Rhea" id="RHEA-COMP:9685"/>
        <dbReference type="ChEBI" id="CHEBI:15378"/>
        <dbReference type="ChEBI" id="CHEBI:16526"/>
        <dbReference type="ChEBI" id="CHEBI:64479"/>
        <dbReference type="ChEBI" id="CHEBI:78446"/>
        <dbReference type="ChEBI" id="CHEBI:78449"/>
        <dbReference type="ChEBI" id="CHEBI:78450"/>
    </reaction>
    <physiologicalReaction direction="left-to-right" evidence="44">
        <dbReference type="Rhea" id="RHEA:41801"/>
    </physiologicalReaction>
</comment>
<dbReference type="EC" id="1.1.1.100" evidence="5"/>
<evidence type="ECO:0000256" key="46">
    <source>
        <dbReference type="ARBA" id="ARBA00048281"/>
    </source>
</evidence>
<comment type="catalytic activity">
    <reaction evidence="27">
        <text>a (3R)-hydroxyacyl-[ACP] = a (2E)-enoyl-[ACP] + H2O</text>
        <dbReference type="Rhea" id="RHEA:13097"/>
        <dbReference type="Rhea" id="RHEA-COMP:9925"/>
        <dbReference type="Rhea" id="RHEA-COMP:9945"/>
        <dbReference type="ChEBI" id="CHEBI:15377"/>
        <dbReference type="ChEBI" id="CHEBI:78784"/>
        <dbReference type="ChEBI" id="CHEBI:78827"/>
        <dbReference type="EC" id="4.2.1.59"/>
    </reaction>
    <physiologicalReaction direction="left-to-right" evidence="27">
        <dbReference type="Rhea" id="RHEA:13098"/>
    </physiologicalReaction>
</comment>
<dbReference type="GO" id="GO:0141148">
    <property type="term" value="F:enoyl-[acyl-carrier-protein] reductase (NADPH) activity"/>
    <property type="evidence" value="ECO:0007669"/>
    <property type="project" value="UniProtKB-EC"/>
</dbReference>
<evidence type="ECO:0000259" key="67">
    <source>
        <dbReference type="PROSITE" id="PS52019"/>
    </source>
</evidence>
<evidence type="ECO:0000256" key="7">
    <source>
        <dbReference type="ARBA" id="ARBA00018769"/>
    </source>
</evidence>
<comment type="catalytic activity">
    <reaction evidence="26">
        <text>(3R)-hydroxydecanoyl-[ACP] = (2E)-decenoyl-[ACP] + H2O</text>
        <dbReference type="Rhea" id="RHEA:41860"/>
        <dbReference type="Rhea" id="RHEA-COMP:9638"/>
        <dbReference type="Rhea" id="RHEA-COMP:9639"/>
        <dbReference type="ChEBI" id="CHEBI:15377"/>
        <dbReference type="ChEBI" id="CHEBI:78466"/>
        <dbReference type="ChEBI" id="CHEBI:78467"/>
    </reaction>
    <physiologicalReaction direction="left-to-right" evidence="26">
        <dbReference type="Rhea" id="RHEA:41861"/>
    </physiologicalReaction>
</comment>
<dbReference type="SUPFAM" id="SSF47336">
    <property type="entry name" value="ACP-like"/>
    <property type="match status" value="1"/>
</dbReference>
<evidence type="ECO:0000256" key="29">
    <source>
        <dbReference type="ARBA" id="ARBA00023399"/>
    </source>
</evidence>
<evidence type="ECO:0000256" key="18">
    <source>
        <dbReference type="ARBA" id="ARBA00023002"/>
    </source>
</evidence>
<dbReference type="Gene3D" id="3.40.50.720">
    <property type="entry name" value="NAD(P)-binding Rossmann-like Domain"/>
    <property type="match status" value="1"/>
</dbReference>
<gene>
    <name evidence="68" type="ORF">DIABBA_LOCUS1058</name>
</gene>
<evidence type="ECO:0000256" key="58">
    <source>
        <dbReference type="ARBA" id="ARBA00049263"/>
    </source>
</evidence>
<evidence type="ECO:0000256" key="63">
    <source>
        <dbReference type="ARBA" id="ARBA00049533"/>
    </source>
</evidence>
<comment type="catalytic activity">
    <reaction evidence="51">
        <text>a 2,3-saturated acyl-[ACP] + NADP(+) = a (2E)-enoyl-[ACP] + NADPH + H(+)</text>
        <dbReference type="Rhea" id="RHEA:22564"/>
        <dbReference type="Rhea" id="RHEA-COMP:9925"/>
        <dbReference type="Rhea" id="RHEA-COMP:9926"/>
        <dbReference type="ChEBI" id="CHEBI:15378"/>
        <dbReference type="ChEBI" id="CHEBI:57783"/>
        <dbReference type="ChEBI" id="CHEBI:58349"/>
        <dbReference type="ChEBI" id="CHEBI:78784"/>
        <dbReference type="ChEBI" id="CHEBI:78785"/>
        <dbReference type="EC" id="1.3.1.39"/>
    </reaction>
    <physiologicalReaction direction="right-to-left" evidence="51">
        <dbReference type="Rhea" id="RHEA:22566"/>
    </physiologicalReaction>
</comment>
<dbReference type="PANTHER" id="PTHR43775:SF7">
    <property type="entry name" value="FATTY ACID SYNTHASE"/>
    <property type="match status" value="1"/>
</dbReference>
<evidence type="ECO:0000256" key="3">
    <source>
        <dbReference type="ARBA" id="ARBA00012480"/>
    </source>
</evidence>
<dbReference type="EC" id="2.3.1.85" evidence="4"/>
<evidence type="ECO:0000256" key="60">
    <source>
        <dbReference type="ARBA" id="ARBA00049422"/>
    </source>
</evidence>
<comment type="catalytic activity">
    <reaction evidence="41">
        <text>(2E)-hexadecenoyl-[ACP] + NADPH + H(+) = hexadecanoyl-[ACP] + NADP(+)</text>
        <dbReference type="Rhea" id="RHEA:41912"/>
        <dbReference type="Rhea" id="RHEA-COMP:9651"/>
        <dbReference type="Rhea" id="RHEA-COMP:9652"/>
        <dbReference type="ChEBI" id="CHEBI:15378"/>
        <dbReference type="ChEBI" id="CHEBI:57783"/>
        <dbReference type="ChEBI" id="CHEBI:58349"/>
        <dbReference type="ChEBI" id="CHEBI:78481"/>
        <dbReference type="ChEBI" id="CHEBI:78483"/>
    </reaction>
    <physiologicalReaction direction="left-to-right" evidence="41">
        <dbReference type="Rhea" id="RHEA:41913"/>
    </physiologicalReaction>
</comment>
<evidence type="ECO:0000256" key="61">
    <source>
        <dbReference type="ARBA" id="ARBA00049449"/>
    </source>
</evidence>
<dbReference type="InterPro" id="IPR020843">
    <property type="entry name" value="ER"/>
</dbReference>
<evidence type="ECO:0000256" key="34">
    <source>
        <dbReference type="ARBA" id="ARBA00047300"/>
    </source>
</evidence>
<dbReference type="Gene3D" id="1.10.1200.10">
    <property type="entry name" value="ACP-like"/>
    <property type="match status" value="1"/>
</dbReference>
<evidence type="ECO:0000313" key="69">
    <source>
        <dbReference type="Proteomes" id="UP001153709"/>
    </source>
</evidence>
<dbReference type="InterPro" id="IPR018201">
    <property type="entry name" value="Ketoacyl_synth_AS"/>
</dbReference>
<dbReference type="CDD" id="cd08954">
    <property type="entry name" value="KR_1_FAS_SDR_x"/>
    <property type="match status" value="1"/>
</dbReference>
<dbReference type="PROSITE" id="PS52004">
    <property type="entry name" value="KS3_2"/>
    <property type="match status" value="1"/>
</dbReference>
<dbReference type="InterPro" id="IPR050091">
    <property type="entry name" value="PKS_NRPS_Biosynth_Enz"/>
</dbReference>
<dbReference type="InterPro" id="IPR016035">
    <property type="entry name" value="Acyl_Trfase/lysoPLipase"/>
</dbReference>
<dbReference type="InterPro" id="IPR036291">
    <property type="entry name" value="NAD(P)-bd_dom_sf"/>
</dbReference>
<dbReference type="InterPro" id="IPR016039">
    <property type="entry name" value="Thiolase-like"/>
</dbReference>
<evidence type="ECO:0000256" key="4">
    <source>
        <dbReference type="ARBA" id="ARBA00012873"/>
    </source>
</evidence>
<comment type="catalytic activity">
    <reaction evidence="62">
        <text>(2E)-decenoyl-[ACP] + NADPH + H(+) = decanoyl-[ACP] + NADP(+)</text>
        <dbReference type="Rhea" id="RHEA:41864"/>
        <dbReference type="Rhea" id="RHEA-COMP:9639"/>
        <dbReference type="Rhea" id="RHEA-COMP:9640"/>
        <dbReference type="ChEBI" id="CHEBI:15378"/>
        <dbReference type="ChEBI" id="CHEBI:57783"/>
        <dbReference type="ChEBI" id="CHEBI:58349"/>
        <dbReference type="ChEBI" id="CHEBI:78467"/>
        <dbReference type="ChEBI" id="CHEBI:78468"/>
    </reaction>
    <physiologicalReaction direction="left-to-right" evidence="62">
        <dbReference type="Rhea" id="RHEA:41865"/>
    </physiologicalReaction>
</comment>
<dbReference type="SUPFAM" id="SSF50129">
    <property type="entry name" value="GroES-like"/>
    <property type="match status" value="1"/>
</dbReference>
<evidence type="ECO:0000256" key="27">
    <source>
        <dbReference type="ARBA" id="ARBA00023394"/>
    </source>
</evidence>
<comment type="catalytic activity">
    <reaction evidence="54">
        <text>3-oxotetradecanoyl-[ACP] + NADPH + H(+) = (3R)-hydroxytetradecanoyl-[ACP] + NADP(+)</text>
        <dbReference type="Rhea" id="RHEA:41888"/>
        <dbReference type="Rhea" id="RHEA-COMP:9645"/>
        <dbReference type="Rhea" id="RHEA-COMP:9646"/>
        <dbReference type="ChEBI" id="CHEBI:15378"/>
        <dbReference type="ChEBI" id="CHEBI:57783"/>
        <dbReference type="ChEBI" id="CHEBI:58349"/>
        <dbReference type="ChEBI" id="CHEBI:78473"/>
        <dbReference type="ChEBI" id="CHEBI:78474"/>
    </reaction>
    <physiologicalReaction direction="left-to-right" evidence="54">
        <dbReference type="Rhea" id="RHEA:41889"/>
    </physiologicalReaction>
</comment>
<keyword evidence="20" id="KW-0443">Lipid metabolism</keyword>
<comment type="catalytic activity">
    <reaction evidence="53">
        <text>hexadecanoyl-[ACP] + H2O = hexadecanoate + holo-[ACP] + H(+)</text>
        <dbReference type="Rhea" id="RHEA:41932"/>
        <dbReference type="Rhea" id="RHEA-COMP:9652"/>
        <dbReference type="Rhea" id="RHEA-COMP:9685"/>
        <dbReference type="ChEBI" id="CHEBI:7896"/>
        <dbReference type="ChEBI" id="CHEBI:15377"/>
        <dbReference type="ChEBI" id="CHEBI:15378"/>
        <dbReference type="ChEBI" id="CHEBI:64479"/>
        <dbReference type="ChEBI" id="CHEBI:78483"/>
        <dbReference type="EC" id="3.1.2.14"/>
    </reaction>
    <physiologicalReaction direction="left-to-right" evidence="53">
        <dbReference type="Rhea" id="RHEA:41933"/>
    </physiologicalReaction>
</comment>
<comment type="catalytic activity">
    <reaction evidence="25">
        <text>(3R)-hydroxyhexanoyl-[ACP] = (2E)-hexenoyl-[ACP] + H2O</text>
        <dbReference type="Rhea" id="RHEA:41828"/>
        <dbReference type="Rhea" id="RHEA-COMP:9630"/>
        <dbReference type="Rhea" id="RHEA-COMP:9631"/>
        <dbReference type="ChEBI" id="CHEBI:15377"/>
        <dbReference type="ChEBI" id="CHEBI:78457"/>
        <dbReference type="ChEBI" id="CHEBI:78458"/>
    </reaction>
    <physiologicalReaction direction="left-to-right" evidence="25">
        <dbReference type="Rhea" id="RHEA:41829"/>
    </physiologicalReaction>
</comment>
<evidence type="ECO:0000256" key="5">
    <source>
        <dbReference type="ARBA" id="ARBA00012948"/>
    </source>
</evidence>
<sequence>MKDFLENDKIVITGISGKFPQCENVEEFKEALLNGVDLVKEDSTRYPAGIWGVPKRAATVLNIDKFDTAYFGIHPKQATCMDPRQRILLETVYESIIDAGYNPKELRGSKIGVYVGISNFSKYEEFNAQSYTSGYTNIGLSLSIAANRISYCFDFKGPSFVLDSACSSSSYAFVCAIKDMLLGETDGAIVCGTHLIQHPFETVEFMRLNMLSPEGKCKVFGTDRNGYVRAESIVSYFLQRESKSRRIYATVLGAKSTEDGYKKEGITLPTAEEQYVLMKELYESINMDPNEIQFVEAHGTGTLTGDIAECEALAKYHCQKRTKPLLIGAVKSNMGHSEIASGMCSLTKAIIAMETGIIPANLHTESIDNSLPGIRDNKIKVITKNTKFNGGSIGVNCFGFGGANTHIIIDSNKNEKSVLKQKRPKYRLVQVSGRTEEAVLHFLEGVEKNQDDSEFLAMVNEIHKLNVDGHSYRGYIVLGDSPTKEVERYNKQRPIWFVYTGMGSQWNQMGKDLMNIPVFKNTINRCAKVLAPYGVDLINIITSEDPSVFDDITNCISAIGCIEFALTDVLFSLNIYPDGICGHSQGEVGCAYADGHISCEQAALLVYSRGYASTTCKTIPGQMAVIGLSKEEITKMLPEGVFIACQNARDNVTISGTLETTKAFVEKLSAQGIFTRLLKSAEIPFHTKYLAEAGKFLLEFCKNVIPDPKPRSKKWISSSVPLNKEHEEWAQYNCAEYHYNNYCNPVLFDQVYHHIPEDAIVLEVAPHGLLQTILKREMGNETTQISITNRSSDDNEKFFLSAIGKLYLAGGQPNLRNLYNDVTFPVSRGTKMISPLVKWDHSVTWFSGIYKHKDYFGKSLTVSLSDEQYAYLEGHEIDGRILMPATGYLDLVWSVVAEFHLKPKCELPIIMENIKFKRATVLTADDGVTFLINVLKQSGYFEIFEGGSVVCSGYIRIPKDISSEFIEKECPELPQEKQVILKCEELYKEYQLRRYNYKNYFKGISQCDLYGRRGKVQWKGNFCSFFDTMLQIELMNTYSRELLHPTSIQQMTIDPIKHLKMINKYNQDLPVFFNAALKLIKCGGVEIIGSAHSKASYRQRSQELPYYETYNFVNYSGVNRSDFDLETTMAVAMQIILQNNPGRVKQIRICEIISNTDDVKSDHIIHNIIAKQIHSEITYSTCPLENLINKHHAIIVNEKEVSPENLNTIVKNLTENGFILFEGIFEAHRNRSLEIIFESLCDKHSVFLLKPTSDLPKDYTVLNISNSNFCWLENLKILDESNEAKIVYLVSENEDASGLVGLTKCLLTETTKLKFCSVLIDQKAMKFSVDDPFYKNQIKNNLTFNILRNNNWGTYVHVPLKELRKKNVGNAAVNLNNLGDLSTLDWSEKQFEGIRVFDESELVYVYYSALNFKDVMLATGKLVIEGIESIPTLDWRIGIEYAGITLKGKRIMGIVMGDALALQVQNDPYFTWEVPKQWSLRDACTVPCVYSTCYYGLIIRGQLQPGDSILIHAGAGGIGLAAINIALSMDCEVYTTVSTKEKRQFLKNTFPSLKDINIGYSRDKSFEIMIKENTNGRGVDVVLNSLSDTLFQASIRCLAEGGRFLEIGKVDLTNSSAIPTNMFLKNISFHGVHLDQLLYPQNNFKLDIQQLVAKGIVDGVVKPLPSILFEESNIESAFRFLASGKHKGKVVVEIRKEELYPINRPIRSISATPKLCLNSQESYIIIGGLGGFGLELTGWLIQKGATKIIINSRRDVLDGLQSYYFKKWLSYKNIIVKIDTSDTSTEKGAENLINIAQELGPVGGIFNLAVILRDELLSKQTRENFHDVFKPKIISVQNMDKCSRKLCPDLKYFVAFSSVTSGRGNIGQMNYGMANSAVEMLCEKRKRDKLPALAIQWGPIGEVGVLQKLGVEEKELIGLLPQKIESCLNSLERLMLDTHTIVSSVVPGKKHDKASMETTKKPIDAVAHILGIKNIDVIDKSLTLSQLGLDSLMLTEIKQTLYRNFNIDLSSEEIRELTLNTLLTADSTDKEDIPVSVQSEANTYILSDESLLKLKTSVSSNMKIFLIHPIEGQVNILKPMASKLNATVYGLQATGDNMVNIMSDLGKYFIKKIREVQPKGPYYLCGYSYGCALGTEIGIQLENAGEKVEIVFIDGSPSYVHEVLKKSHLIKDNSVDDSKVAILEFFCTTFQIEQKEVTKCLNNTPSFEKKLESVSELISKISGVEKLKVLTSADCFIKRIEAGFFYKPSVKLSGRILLIRRNDNPFTTEDYDLNKVCKQLVDVFKIDGDHKSMLLGNNAQRVADIINTFYKL</sequence>
<dbReference type="EMBL" id="OU898276">
    <property type="protein sequence ID" value="CAG9827010.1"/>
    <property type="molecule type" value="Genomic_DNA"/>
</dbReference>
<evidence type="ECO:0000256" key="44">
    <source>
        <dbReference type="ARBA" id="ARBA00047961"/>
    </source>
</evidence>
<dbReference type="GO" id="GO:0004315">
    <property type="term" value="F:3-oxoacyl-[acyl-carrier-protein] synthase activity"/>
    <property type="evidence" value="ECO:0007669"/>
    <property type="project" value="UniProtKB-EC"/>
</dbReference>
<evidence type="ECO:0000259" key="65">
    <source>
        <dbReference type="PROSITE" id="PS50075"/>
    </source>
</evidence>
<dbReference type="GO" id="GO:0006633">
    <property type="term" value="P:fatty acid biosynthetic process"/>
    <property type="evidence" value="ECO:0007669"/>
    <property type="project" value="UniProtKB-KW"/>
</dbReference>
<dbReference type="InterPro" id="IPR032821">
    <property type="entry name" value="PKS_assoc"/>
</dbReference>
<keyword evidence="14" id="KW-0276">Fatty acid metabolism</keyword>
<dbReference type="SMART" id="SM00825">
    <property type="entry name" value="PKS_KS"/>
    <property type="match status" value="1"/>
</dbReference>
<dbReference type="PROSITE" id="PS00606">
    <property type="entry name" value="KS3_1"/>
    <property type="match status" value="1"/>
</dbReference>
<dbReference type="Pfam" id="PF00107">
    <property type="entry name" value="ADH_zinc_N"/>
    <property type="match status" value="1"/>
</dbReference>
<evidence type="ECO:0000256" key="51">
    <source>
        <dbReference type="ARBA" id="ARBA00048650"/>
    </source>
</evidence>
<dbReference type="GO" id="GO:0004316">
    <property type="term" value="F:3-oxoacyl-[acyl-carrier-protein] reductase (NADPH) activity"/>
    <property type="evidence" value="ECO:0007669"/>
    <property type="project" value="UniProtKB-EC"/>
</dbReference>
<evidence type="ECO:0000256" key="9">
    <source>
        <dbReference type="ARBA" id="ARBA00022516"/>
    </source>
</evidence>
<dbReference type="SUPFAM" id="SSF51735">
    <property type="entry name" value="NAD(P)-binding Rossmann-fold domains"/>
    <property type="match status" value="2"/>
</dbReference>
<keyword evidence="16" id="KW-0663">Pyridoxal phosphate</keyword>
<dbReference type="Gene3D" id="3.40.47.10">
    <property type="match status" value="1"/>
</dbReference>
<dbReference type="Pfam" id="PF00109">
    <property type="entry name" value="ketoacyl-synt"/>
    <property type="match status" value="1"/>
</dbReference>
<comment type="catalytic activity">
    <reaction evidence="60">
        <text>3-oxooctanoyl-[ACP] + NADPH + H(+) = (3R)-hydroxyoctanoyl-[ACP] + NADP(+)</text>
        <dbReference type="Rhea" id="RHEA:41840"/>
        <dbReference type="Rhea" id="RHEA-COMP:9633"/>
        <dbReference type="Rhea" id="RHEA-COMP:9634"/>
        <dbReference type="ChEBI" id="CHEBI:15378"/>
        <dbReference type="ChEBI" id="CHEBI:57783"/>
        <dbReference type="ChEBI" id="CHEBI:58349"/>
        <dbReference type="ChEBI" id="CHEBI:78460"/>
        <dbReference type="ChEBI" id="CHEBI:78461"/>
    </reaction>
    <physiologicalReaction direction="left-to-right" evidence="60">
        <dbReference type="Rhea" id="RHEA:41841"/>
    </physiologicalReaction>
</comment>
<dbReference type="Pfam" id="PF21149">
    <property type="entry name" value="FAS_pseudo-KR"/>
    <property type="match status" value="1"/>
</dbReference>
<name>A0A9N9X9A8_DIABA</name>
<evidence type="ECO:0000256" key="12">
    <source>
        <dbReference type="ARBA" id="ARBA00022799"/>
    </source>
</evidence>
<evidence type="ECO:0000256" key="28">
    <source>
        <dbReference type="ARBA" id="ARBA00023398"/>
    </source>
</evidence>
<comment type="catalytic activity">
    <reaction evidence="30">
        <text>(3R)-hydroxyhexadecanoyl-[ACP] = (2E)-hexadecenoyl-[ACP] + H2O</text>
        <dbReference type="Rhea" id="RHEA:41908"/>
        <dbReference type="Rhea" id="RHEA-COMP:9650"/>
        <dbReference type="Rhea" id="RHEA-COMP:9651"/>
        <dbReference type="ChEBI" id="CHEBI:15377"/>
        <dbReference type="ChEBI" id="CHEBI:78480"/>
        <dbReference type="ChEBI" id="CHEBI:78481"/>
    </reaction>
    <physiologicalReaction direction="left-to-right" evidence="30">
        <dbReference type="Rhea" id="RHEA:41909"/>
    </physiologicalReaction>
</comment>
<evidence type="ECO:0000256" key="35">
    <source>
        <dbReference type="ARBA" id="ARBA00047394"/>
    </source>
</evidence>
<feature type="domain" description="Carrier" evidence="65">
    <location>
        <begin position="1956"/>
        <end position="2033"/>
    </location>
</feature>
<dbReference type="InterPro" id="IPR042104">
    <property type="entry name" value="PKS_dehydratase_sf"/>
</dbReference>
<dbReference type="InterPro" id="IPR009081">
    <property type="entry name" value="PP-bd_ACP"/>
</dbReference>
<dbReference type="Gene3D" id="3.40.366.10">
    <property type="entry name" value="Malonyl-Coenzyme A Acyl Carrier Protein, domain 2"/>
    <property type="match status" value="1"/>
</dbReference>
<evidence type="ECO:0000256" key="59">
    <source>
        <dbReference type="ARBA" id="ARBA00049414"/>
    </source>
</evidence>
<evidence type="ECO:0000256" key="64">
    <source>
        <dbReference type="PROSITE-ProRule" id="PRU01363"/>
    </source>
</evidence>
<keyword evidence="12" id="KW-0702">S-nitrosylation</keyword>
<comment type="catalytic activity">
    <reaction evidence="39">
        <text>(2E)-butenoyl-[ACP] + NADPH + H(+) = butanoyl-[ACP] + NADP(+)</text>
        <dbReference type="Rhea" id="RHEA:41812"/>
        <dbReference type="Rhea" id="RHEA-COMP:9627"/>
        <dbReference type="Rhea" id="RHEA-COMP:9628"/>
        <dbReference type="ChEBI" id="CHEBI:15378"/>
        <dbReference type="ChEBI" id="CHEBI:57783"/>
        <dbReference type="ChEBI" id="CHEBI:58349"/>
        <dbReference type="ChEBI" id="CHEBI:78453"/>
        <dbReference type="ChEBI" id="CHEBI:78454"/>
    </reaction>
    <physiologicalReaction direction="left-to-right" evidence="39">
        <dbReference type="Rhea" id="RHEA:41813"/>
    </physiologicalReaction>
</comment>
<evidence type="ECO:0000256" key="22">
    <source>
        <dbReference type="ARBA" id="ARBA00023268"/>
    </source>
</evidence>
<comment type="catalytic activity">
    <reaction evidence="33">
        <text>acetyl-CoA + n malonyl-CoA + 2n NADPH + 2n H(+) = a long-chain fatty acid + (n+1) CoA + n CO2 + 2n NADP(+).</text>
        <dbReference type="EC" id="2.3.1.85"/>
    </reaction>
</comment>
<dbReference type="GO" id="GO:0019171">
    <property type="term" value="F:(3R)-hydroxyacyl-[acyl-carrier-protein] dehydratase activity"/>
    <property type="evidence" value="ECO:0007669"/>
    <property type="project" value="UniProtKB-EC"/>
</dbReference>
<dbReference type="Pfam" id="PF02801">
    <property type="entry name" value="Ketoacyl-synt_C"/>
    <property type="match status" value="1"/>
</dbReference>
<keyword evidence="22" id="KW-0511">Multifunctional enzyme</keyword>
<comment type="catalytic activity">
    <reaction evidence="48">
        <text>(2E)-octenoyl-[ACP] + NADPH + H(+) = octanoyl-[ACP] + NADP(+)</text>
        <dbReference type="Rhea" id="RHEA:41848"/>
        <dbReference type="Rhea" id="RHEA-COMP:9635"/>
        <dbReference type="Rhea" id="RHEA-COMP:9636"/>
        <dbReference type="ChEBI" id="CHEBI:15378"/>
        <dbReference type="ChEBI" id="CHEBI:57783"/>
        <dbReference type="ChEBI" id="CHEBI:58349"/>
        <dbReference type="ChEBI" id="CHEBI:78462"/>
        <dbReference type="ChEBI" id="CHEBI:78463"/>
    </reaction>
    <physiologicalReaction direction="left-to-right" evidence="48">
        <dbReference type="Rhea" id="RHEA:41849"/>
    </physiologicalReaction>
</comment>
<keyword evidence="17" id="KW-0007">Acetylation</keyword>
<dbReference type="Gene3D" id="3.10.129.110">
    <property type="entry name" value="Polyketide synthase dehydratase"/>
    <property type="match status" value="1"/>
</dbReference>
<dbReference type="EC" id="3.1.2.14" evidence="3"/>
<evidence type="ECO:0000256" key="33">
    <source>
        <dbReference type="ARBA" id="ARBA00044883"/>
    </source>
</evidence>
<dbReference type="Pfam" id="PF00975">
    <property type="entry name" value="Thioesterase"/>
    <property type="match status" value="1"/>
</dbReference>
<comment type="catalytic activity">
    <reaction evidence="50">
        <text>3-oxohexanoyl-[ACP] + NADPH + H(+) = (3R)-hydroxyhexanoyl-[ACP] + NADP(+)</text>
        <dbReference type="Rhea" id="RHEA:41824"/>
        <dbReference type="Rhea" id="RHEA-COMP:9629"/>
        <dbReference type="Rhea" id="RHEA-COMP:9630"/>
        <dbReference type="ChEBI" id="CHEBI:15378"/>
        <dbReference type="ChEBI" id="CHEBI:57783"/>
        <dbReference type="ChEBI" id="CHEBI:58349"/>
        <dbReference type="ChEBI" id="CHEBI:78456"/>
        <dbReference type="ChEBI" id="CHEBI:78457"/>
    </reaction>
    <physiologicalReaction direction="left-to-right" evidence="50">
        <dbReference type="Rhea" id="RHEA:41825"/>
    </physiologicalReaction>
</comment>
<keyword evidence="15" id="KW-0521">NADP</keyword>
<comment type="catalytic activity">
    <reaction evidence="37">
        <text>3-oxodecanoyl-[ACP] + NADPH + H(+) = (3R)-hydroxydecanoyl-[ACP] + NADP(+)</text>
        <dbReference type="Rhea" id="RHEA:41856"/>
        <dbReference type="Rhea" id="RHEA-COMP:9637"/>
        <dbReference type="Rhea" id="RHEA-COMP:9638"/>
        <dbReference type="ChEBI" id="CHEBI:15378"/>
        <dbReference type="ChEBI" id="CHEBI:57783"/>
        <dbReference type="ChEBI" id="CHEBI:58349"/>
        <dbReference type="ChEBI" id="CHEBI:78464"/>
        <dbReference type="ChEBI" id="CHEBI:78466"/>
    </reaction>
    <physiologicalReaction direction="left-to-right" evidence="37">
        <dbReference type="Rhea" id="RHEA:41857"/>
    </physiologicalReaction>
</comment>
<dbReference type="Gene3D" id="3.90.180.10">
    <property type="entry name" value="Medium-chain alcohol dehydrogenases, catalytic domain"/>
    <property type="match status" value="1"/>
</dbReference>
<dbReference type="SMART" id="SM00829">
    <property type="entry name" value="PKS_ER"/>
    <property type="match status" value="1"/>
</dbReference>
<evidence type="ECO:0000259" key="66">
    <source>
        <dbReference type="PROSITE" id="PS52004"/>
    </source>
</evidence>
<evidence type="ECO:0000256" key="57">
    <source>
        <dbReference type="ARBA" id="ARBA00049171"/>
    </source>
</evidence>
<feature type="region of interest" description="C-terminal hotdog fold" evidence="64">
    <location>
        <begin position="978"/>
        <end position="1121"/>
    </location>
</feature>
<organism evidence="68 69">
    <name type="scientific">Diabrotica balteata</name>
    <name type="common">Banded cucumber beetle</name>
    <dbReference type="NCBI Taxonomy" id="107213"/>
    <lineage>
        <taxon>Eukaryota</taxon>
        <taxon>Metazoa</taxon>
        <taxon>Ecdysozoa</taxon>
        <taxon>Arthropoda</taxon>
        <taxon>Hexapoda</taxon>
        <taxon>Insecta</taxon>
        <taxon>Pterygota</taxon>
        <taxon>Neoptera</taxon>
        <taxon>Endopterygota</taxon>
        <taxon>Coleoptera</taxon>
        <taxon>Polyphaga</taxon>
        <taxon>Cucujiformia</taxon>
        <taxon>Chrysomeloidea</taxon>
        <taxon>Chrysomelidae</taxon>
        <taxon>Galerucinae</taxon>
        <taxon>Diabroticina</taxon>
        <taxon>Diabroticites</taxon>
        <taxon>Diabrotica</taxon>
    </lineage>
</organism>
<dbReference type="SUPFAM" id="SSF52151">
    <property type="entry name" value="FabD/lysophospholipase-like"/>
    <property type="match status" value="1"/>
</dbReference>
<evidence type="ECO:0000313" key="68">
    <source>
        <dbReference type="EMBL" id="CAG9827010.1"/>
    </source>
</evidence>
<comment type="catalytic activity">
    <reaction evidence="57">
        <text>(2E)-tetradecenoyl-[ACP] + NADPH + H(+) = tetradecanoyl-[ACP] + NADP(+)</text>
        <dbReference type="Rhea" id="RHEA:41896"/>
        <dbReference type="Rhea" id="RHEA-COMP:9647"/>
        <dbReference type="Rhea" id="RHEA-COMP:9648"/>
        <dbReference type="ChEBI" id="CHEBI:15378"/>
        <dbReference type="ChEBI" id="CHEBI:57783"/>
        <dbReference type="ChEBI" id="CHEBI:58349"/>
        <dbReference type="ChEBI" id="CHEBI:78475"/>
        <dbReference type="ChEBI" id="CHEBI:78477"/>
    </reaction>
    <physiologicalReaction direction="left-to-right" evidence="57">
        <dbReference type="Rhea" id="RHEA:41897"/>
    </physiologicalReaction>
</comment>
<evidence type="ECO:0000256" key="14">
    <source>
        <dbReference type="ARBA" id="ARBA00022832"/>
    </source>
</evidence>
<accession>A0A9N9X9A8</accession>
<comment type="catalytic activity">
    <reaction evidence="31">
        <text>(3R)-hydroxybutanoyl-[ACP] = (2E)-butenoyl-[ACP] + H2O</text>
        <dbReference type="Rhea" id="RHEA:41808"/>
        <dbReference type="Rhea" id="RHEA-COMP:9626"/>
        <dbReference type="Rhea" id="RHEA-COMP:9627"/>
        <dbReference type="ChEBI" id="CHEBI:15377"/>
        <dbReference type="ChEBI" id="CHEBI:78451"/>
        <dbReference type="ChEBI" id="CHEBI:78453"/>
    </reaction>
    <physiologicalReaction direction="left-to-right" evidence="31">
        <dbReference type="Rhea" id="RHEA:41809"/>
    </physiologicalReaction>
</comment>
<comment type="catalytic activity">
    <reaction evidence="58">
        <text>3-oxododecanoyl-[ACP] + NADPH + H(+) = (3R)-hydroxydodecanoyl-[ACP] + NADP(+)</text>
        <dbReference type="Rhea" id="RHEA:41872"/>
        <dbReference type="Rhea" id="RHEA-COMP:9641"/>
        <dbReference type="Rhea" id="RHEA-COMP:9642"/>
        <dbReference type="ChEBI" id="CHEBI:15378"/>
        <dbReference type="ChEBI" id="CHEBI:57783"/>
        <dbReference type="ChEBI" id="CHEBI:58349"/>
        <dbReference type="ChEBI" id="CHEBI:78469"/>
        <dbReference type="ChEBI" id="CHEBI:78470"/>
    </reaction>
    <physiologicalReaction direction="left-to-right" evidence="58">
        <dbReference type="Rhea" id="RHEA:41873"/>
    </physiologicalReaction>
</comment>
<evidence type="ECO:0000256" key="56">
    <source>
        <dbReference type="ARBA" id="ARBA00049109"/>
    </source>
</evidence>
<evidence type="ECO:0000256" key="30">
    <source>
        <dbReference type="ARBA" id="ARBA00023401"/>
    </source>
</evidence>
<dbReference type="GO" id="GO:0016297">
    <property type="term" value="F:fatty acyl-[ACP] hydrolase activity"/>
    <property type="evidence" value="ECO:0007669"/>
    <property type="project" value="UniProtKB-EC"/>
</dbReference>
<comment type="catalytic activity">
    <reaction evidence="61">
        <text>butanoyl-[ACP] + malonyl-[ACP] + H(+) = 3-oxohexanoyl-[ACP] + holo-[ACP] + CO2</text>
        <dbReference type="Rhea" id="RHEA:41820"/>
        <dbReference type="Rhea" id="RHEA-COMP:9623"/>
        <dbReference type="Rhea" id="RHEA-COMP:9628"/>
        <dbReference type="Rhea" id="RHEA-COMP:9629"/>
        <dbReference type="Rhea" id="RHEA-COMP:9685"/>
        <dbReference type="ChEBI" id="CHEBI:15378"/>
        <dbReference type="ChEBI" id="CHEBI:16526"/>
        <dbReference type="ChEBI" id="CHEBI:64479"/>
        <dbReference type="ChEBI" id="CHEBI:78449"/>
        <dbReference type="ChEBI" id="CHEBI:78454"/>
        <dbReference type="ChEBI" id="CHEBI:78456"/>
    </reaction>
    <physiologicalReaction direction="left-to-right" evidence="61">
        <dbReference type="Rhea" id="RHEA:41821"/>
    </physiologicalReaction>
</comment>
<dbReference type="InterPro" id="IPR049900">
    <property type="entry name" value="PKS_mFAS_DH"/>
</dbReference>
<proteinExistence type="predicted"/>
<evidence type="ECO:0000256" key="21">
    <source>
        <dbReference type="ARBA" id="ARBA00023160"/>
    </source>
</evidence>
<dbReference type="EC" id="1.3.1.39" evidence="2"/>
<dbReference type="Gene3D" id="3.40.50.1820">
    <property type="entry name" value="alpha/beta hydrolase"/>
    <property type="match status" value="1"/>
</dbReference>
<evidence type="ECO:0000256" key="16">
    <source>
        <dbReference type="ARBA" id="ARBA00022898"/>
    </source>
</evidence>
<evidence type="ECO:0000256" key="31">
    <source>
        <dbReference type="ARBA" id="ARBA00023402"/>
    </source>
</evidence>
<comment type="catalytic activity">
    <reaction evidence="23">
        <text>(3R)-hydroxyoctanoyl-[ACP] = (2E)-octenoyl-[ACP] + H2O</text>
        <dbReference type="Rhea" id="RHEA:41844"/>
        <dbReference type="Rhea" id="RHEA-COMP:9634"/>
        <dbReference type="Rhea" id="RHEA-COMP:9635"/>
        <dbReference type="ChEBI" id="CHEBI:15377"/>
        <dbReference type="ChEBI" id="CHEBI:78461"/>
        <dbReference type="ChEBI" id="CHEBI:78462"/>
    </reaction>
    <physiologicalReaction direction="left-to-right" evidence="23">
        <dbReference type="Rhea" id="RHEA:41845"/>
    </physiologicalReaction>
</comment>
<dbReference type="InterPro" id="IPR001227">
    <property type="entry name" value="Ac_transferase_dom_sf"/>
</dbReference>
<dbReference type="InterPro" id="IPR036736">
    <property type="entry name" value="ACP-like_sf"/>
</dbReference>
<dbReference type="OrthoDB" id="329835at2759"/>
<dbReference type="InterPro" id="IPR014031">
    <property type="entry name" value="Ketoacyl_synth_C"/>
</dbReference>
<evidence type="ECO:0000256" key="8">
    <source>
        <dbReference type="ARBA" id="ARBA00022450"/>
    </source>
</evidence>
<dbReference type="InterPro" id="IPR013968">
    <property type="entry name" value="PKS_KR"/>
</dbReference>
<comment type="catalytic activity">
    <reaction evidence="55">
        <text>(2E)-octadecenoyl-[ACP] + NADPH + H(+) = octadecanoyl-[ACP] + NADP(+)</text>
        <dbReference type="Rhea" id="RHEA:41928"/>
        <dbReference type="Rhea" id="RHEA-COMP:9655"/>
        <dbReference type="Rhea" id="RHEA-COMP:9656"/>
        <dbReference type="ChEBI" id="CHEBI:15378"/>
        <dbReference type="ChEBI" id="CHEBI:57783"/>
        <dbReference type="ChEBI" id="CHEBI:58349"/>
        <dbReference type="ChEBI" id="CHEBI:78489"/>
        <dbReference type="ChEBI" id="CHEBI:78495"/>
    </reaction>
    <physiologicalReaction direction="left-to-right" evidence="55">
        <dbReference type="Rhea" id="RHEA:41929"/>
    </physiologicalReaction>
</comment>
<evidence type="ECO:0000256" key="42">
    <source>
        <dbReference type="ARBA" id="ARBA00047897"/>
    </source>
</evidence>
<dbReference type="InterPro" id="IPR049552">
    <property type="entry name" value="PKS_DH_N"/>
</dbReference>
<comment type="catalytic activity">
    <reaction evidence="36">
        <text>a (3R)-hydroxyacyl-[ACP] + NADP(+) = a 3-oxoacyl-[ACP] + NADPH + H(+)</text>
        <dbReference type="Rhea" id="RHEA:17397"/>
        <dbReference type="Rhea" id="RHEA-COMP:9916"/>
        <dbReference type="Rhea" id="RHEA-COMP:9945"/>
        <dbReference type="ChEBI" id="CHEBI:15378"/>
        <dbReference type="ChEBI" id="CHEBI:57783"/>
        <dbReference type="ChEBI" id="CHEBI:58349"/>
        <dbReference type="ChEBI" id="CHEBI:78776"/>
        <dbReference type="ChEBI" id="CHEBI:78827"/>
        <dbReference type="EC" id="1.1.1.100"/>
    </reaction>
    <physiologicalReaction direction="right-to-left" evidence="36">
        <dbReference type="Rhea" id="RHEA:17399"/>
    </physiologicalReaction>
</comment>
<dbReference type="Pfam" id="PF16197">
    <property type="entry name" value="KAsynt_C_assoc"/>
    <property type="match status" value="1"/>
</dbReference>
<dbReference type="InterPro" id="IPR011032">
    <property type="entry name" value="GroES-like_sf"/>
</dbReference>
<dbReference type="PROSITE" id="PS50075">
    <property type="entry name" value="CARRIER"/>
    <property type="match status" value="1"/>
</dbReference>
<evidence type="ECO:0000256" key="53">
    <source>
        <dbReference type="ARBA" id="ARBA00048704"/>
    </source>
</evidence>
<comment type="catalytic activity">
    <reaction evidence="38">
        <text>tetradecanoyl-[ACP] + malonyl-[ACP] + H(+) = 3-oxohexadecanoyl-[ACP] + holo-[ACP] + CO2</text>
        <dbReference type="Rhea" id="RHEA:41900"/>
        <dbReference type="Rhea" id="RHEA-COMP:9623"/>
        <dbReference type="Rhea" id="RHEA-COMP:9648"/>
        <dbReference type="Rhea" id="RHEA-COMP:9649"/>
        <dbReference type="Rhea" id="RHEA-COMP:9685"/>
        <dbReference type="ChEBI" id="CHEBI:15378"/>
        <dbReference type="ChEBI" id="CHEBI:16526"/>
        <dbReference type="ChEBI" id="CHEBI:64479"/>
        <dbReference type="ChEBI" id="CHEBI:78449"/>
        <dbReference type="ChEBI" id="CHEBI:78477"/>
        <dbReference type="ChEBI" id="CHEBI:78478"/>
    </reaction>
    <physiologicalReaction direction="left-to-right" evidence="38">
        <dbReference type="Rhea" id="RHEA:41901"/>
    </physiologicalReaction>
</comment>
<evidence type="ECO:0000256" key="39">
    <source>
        <dbReference type="ARBA" id="ARBA00047500"/>
    </source>
</evidence>
<evidence type="ECO:0000256" key="48">
    <source>
        <dbReference type="ARBA" id="ARBA00048420"/>
    </source>
</evidence>
<dbReference type="InterPro" id="IPR029058">
    <property type="entry name" value="AB_hydrolase_fold"/>
</dbReference>
<comment type="catalytic activity">
    <reaction evidence="34">
        <text>3-oxooctadecanoyl-[ACP] + NADPH + H(+) = (3R)-hydroxyoctadecanoyl-[ACP] + NADP(+)</text>
        <dbReference type="Rhea" id="RHEA:41920"/>
        <dbReference type="Rhea" id="RHEA-COMP:9653"/>
        <dbReference type="Rhea" id="RHEA-COMP:9654"/>
        <dbReference type="ChEBI" id="CHEBI:15378"/>
        <dbReference type="ChEBI" id="CHEBI:57783"/>
        <dbReference type="ChEBI" id="CHEBI:58349"/>
        <dbReference type="ChEBI" id="CHEBI:78487"/>
        <dbReference type="ChEBI" id="CHEBI:78488"/>
    </reaction>
    <physiologicalReaction direction="left-to-right" evidence="34">
        <dbReference type="Rhea" id="RHEA:41921"/>
    </physiologicalReaction>
</comment>
<dbReference type="EC" id="2.3.1.41" evidence="6"/>
<dbReference type="Pfam" id="PF08659">
    <property type="entry name" value="KR"/>
    <property type="match status" value="1"/>
</dbReference>
<evidence type="ECO:0000256" key="38">
    <source>
        <dbReference type="ARBA" id="ARBA00047451"/>
    </source>
</evidence>
<dbReference type="SMART" id="SM00822">
    <property type="entry name" value="PKS_KR"/>
    <property type="match status" value="1"/>
</dbReference>
<comment type="catalytic activity">
    <reaction evidence="42">
        <text>(2E)-hexenoyl-[ACP] + NADPH + H(+) = hexanoyl-[ACP] + NADP(+)</text>
        <dbReference type="Rhea" id="RHEA:41832"/>
        <dbReference type="Rhea" id="RHEA-COMP:9631"/>
        <dbReference type="Rhea" id="RHEA-COMP:9632"/>
        <dbReference type="ChEBI" id="CHEBI:15378"/>
        <dbReference type="ChEBI" id="CHEBI:57783"/>
        <dbReference type="ChEBI" id="CHEBI:58349"/>
        <dbReference type="ChEBI" id="CHEBI:78458"/>
        <dbReference type="ChEBI" id="CHEBI:78459"/>
    </reaction>
    <physiologicalReaction direction="left-to-right" evidence="42">
        <dbReference type="Rhea" id="RHEA:41833"/>
    </physiologicalReaction>
</comment>
<evidence type="ECO:0000256" key="47">
    <source>
        <dbReference type="ARBA" id="ARBA00048289"/>
    </source>
</evidence>
<dbReference type="SUPFAM" id="SSF53901">
    <property type="entry name" value="Thiolase-like"/>
    <property type="match status" value="1"/>
</dbReference>
<keyword evidence="8" id="KW-0596">Phosphopantetheine</keyword>
<evidence type="ECO:0000256" key="62">
    <source>
        <dbReference type="ARBA" id="ARBA00049521"/>
    </source>
</evidence>
<feature type="domain" description="PKS/mFAS DH" evidence="67">
    <location>
        <begin position="841"/>
        <end position="1121"/>
    </location>
</feature>
<comment type="function">
    <text evidence="32">Fatty acid synthetase is a multifunctional enzyme that catalyzes the de novo biosynthesis of long-chain saturated fatty acids starting from acetyl-CoA and malonyl-CoA in the presence of NADPH. This multifunctional protein contains 7 catalytic activities and a site for the binding of the prosthetic group 4'-phosphopantetheine of the acyl carrier protein ([ACP]) domain.</text>
</comment>
<dbReference type="InterPro" id="IPR014030">
    <property type="entry name" value="Ketoacyl_synth_N"/>
</dbReference>
<comment type="catalytic activity">
    <reaction evidence="56">
        <text>decanoyl-[ACP] + malonyl-[ACP] + H(+) = 3-oxododecanoyl-[ACP] + holo-[ACP] + CO2</text>
        <dbReference type="Rhea" id="RHEA:41868"/>
        <dbReference type="Rhea" id="RHEA-COMP:9623"/>
        <dbReference type="Rhea" id="RHEA-COMP:9640"/>
        <dbReference type="Rhea" id="RHEA-COMP:9641"/>
        <dbReference type="Rhea" id="RHEA-COMP:9685"/>
        <dbReference type="ChEBI" id="CHEBI:15378"/>
        <dbReference type="ChEBI" id="CHEBI:16526"/>
        <dbReference type="ChEBI" id="CHEBI:64479"/>
        <dbReference type="ChEBI" id="CHEBI:78449"/>
        <dbReference type="ChEBI" id="CHEBI:78468"/>
        <dbReference type="ChEBI" id="CHEBI:78469"/>
    </reaction>
    <physiologicalReaction direction="left-to-right" evidence="56">
        <dbReference type="Rhea" id="RHEA:41869"/>
    </physiologicalReaction>
</comment>
<dbReference type="InterPro" id="IPR020841">
    <property type="entry name" value="PKS_Beta-ketoAc_synthase_dom"/>
</dbReference>
<dbReference type="PROSITE" id="PS52019">
    <property type="entry name" value="PKS_MFAS_DH"/>
    <property type="match status" value="1"/>
</dbReference>
<evidence type="ECO:0000256" key="26">
    <source>
        <dbReference type="ARBA" id="ARBA00023388"/>
    </source>
</evidence>
<feature type="active site" description="Proton donor; for dehydratase activity" evidence="64">
    <location>
        <position position="1027"/>
    </location>
</feature>
<evidence type="ECO:0000256" key="19">
    <source>
        <dbReference type="ARBA" id="ARBA00023027"/>
    </source>
</evidence>
<feature type="active site" description="Proton acceptor; for dehydratase activity" evidence="64">
    <location>
        <position position="875"/>
    </location>
</feature>
<dbReference type="SMART" id="SM00827">
    <property type="entry name" value="PKS_AT"/>
    <property type="match status" value="1"/>
</dbReference>
<comment type="catalytic activity">
    <reaction evidence="40">
        <text>dodecanoyl-[ACP] + malonyl-[ACP] + H(+) = 3-oxotetradecanoyl-[ACP] + holo-[ACP] + CO2</text>
        <dbReference type="Rhea" id="RHEA:41884"/>
        <dbReference type="Rhea" id="RHEA-COMP:9623"/>
        <dbReference type="Rhea" id="RHEA-COMP:9644"/>
        <dbReference type="Rhea" id="RHEA-COMP:9645"/>
        <dbReference type="Rhea" id="RHEA-COMP:9685"/>
        <dbReference type="ChEBI" id="CHEBI:15378"/>
        <dbReference type="ChEBI" id="CHEBI:16526"/>
        <dbReference type="ChEBI" id="CHEBI:64479"/>
        <dbReference type="ChEBI" id="CHEBI:65264"/>
        <dbReference type="ChEBI" id="CHEBI:78449"/>
        <dbReference type="ChEBI" id="CHEBI:78473"/>
    </reaction>
    <physiologicalReaction direction="left-to-right" evidence="40">
        <dbReference type="Rhea" id="RHEA:41885"/>
    </physiologicalReaction>
</comment>